<feature type="transmembrane region" description="Helical" evidence="1">
    <location>
        <begin position="62"/>
        <end position="84"/>
    </location>
</feature>
<reference evidence="2" key="1">
    <citation type="submission" date="2020-04" db="EMBL/GenBank/DDBJ databases">
        <authorList>
            <person name="Zhang T."/>
        </authorList>
    </citation>
    <scope>NUCLEOTIDE SEQUENCE</scope>
    <source>
        <strain evidence="2">HKST-UBA02</strain>
    </source>
</reference>
<dbReference type="InterPro" id="IPR051532">
    <property type="entry name" value="Ester_Hydrolysis_Enzymes"/>
</dbReference>
<sequence>MGGMTPGESTSPPGHGRTLSALLILFGFFCLAALIFTSPLLLEHFADDKVLDAHGLEVIRRARIEIVALGVGLILFGSACRRWGLLRFLDGRDWAAKWFLLLLTGGFLLGVSEVFFQARPIASREEQLSHSLAYDVSAFSINRLADFDQDVSDSAPGVVRAYVRNGYRGRGFPAAKPPGEIRIVILGGSFVFDTSAREEDDWPHRVETLLREEGFNGVRIINGGVPGHSSFDSIGRLVSEVHFYNPDIVLLCNAWNDIKYMNQISPEQTPLRYIRPMSRPTHEHYPPSPVLRLLDRVHLFRILAALPGMFAHYGDEGRLPEGEYSDSVSQAGIDQYTLNLRTFVDICRNFGAEPVLVTQPHLPTPENRAEVVDRIRYDWVLLSHEALCRAFQACEDADRAVAEEKGCRLIELSNPLSGRLDLFTDHVHVNGKGSREVASLVARALADDLAGRRESAPHGE</sequence>
<comment type="caution">
    <text evidence="2">The sequence shown here is derived from an EMBL/GenBank/DDBJ whole genome shotgun (WGS) entry which is preliminary data.</text>
</comment>
<dbReference type="CDD" id="cd00229">
    <property type="entry name" value="SGNH_hydrolase"/>
    <property type="match status" value="1"/>
</dbReference>
<dbReference type="InterPro" id="IPR036514">
    <property type="entry name" value="SGNH_hydro_sf"/>
</dbReference>
<keyword evidence="1" id="KW-0812">Transmembrane</keyword>
<gene>
    <name evidence="2" type="ORF">KDA27_07075</name>
</gene>
<accession>A0A956NB36</accession>
<keyword evidence="1" id="KW-0472">Membrane</keyword>
<evidence type="ECO:0000313" key="3">
    <source>
        <dbReference type="Proteomes" id="UP000739538"/>
    </source>
</evidence>
<keyword evidence="1" id="KW-1133">Transmembrane helix</keyword>
<name>A0A956NB36_UNCEI</name>
<keyword evidence="2" id="KW-0378">Hydrolase</keyword>
<dbReference type="Proteomes" id="UP000739538">
    <property type="component" value="Unassembled WGS sequence"/>
</dbReference>
<protein>
    <submittedName>
        <fullName evidence="2">SGNH/GDSL hydrolase family protein</fullName>
    </submittedName>
</protein>
<dbReference type="AlphaFoldDB" id="A0A956NB36"/>
<dbReference type="GO" id="GO:0016787">
    <property type="term" value="F:hydrolase activity"/>
    <property type="evidence" value="ECO:0007669"/>
    <property type="project" value="UniProtKB-KW"/>
</dbReference>
<feature type="transmembrane region" description="Helical" evidence="1">
    <location>
        <begin position="20"/>
        <end position="42"/>
    </location>
</feature>
<dbReference type="EMBL" id="JAGQHS010000025">
    <property type="protein sequence ID" value="MCA9755547.1"/>
    <property type="molecule type" value="Genomic_DNA"/>
</dbReference>
<dbReference type="Gene3D" id="3.40.50.1110">
    <property type="entry name" value="SGNH hydrolase"/>
    <property type="match status" value="1"/>
</dbReference>
<reference evidence="2" key="2">
    <citation type="journal article" date="2021" name="Microbiome">
        <title>Successional dynamics and alternative stable states in a saline activated sludge microbial community over 9 years.</title>
        <authorList>
            <person name="Wang Y."/>
            <person name="Ye J."/>
            <person name="Ju F."/>
            <person name="Liu L."/>
            <person name="Boyd J.A."/>
            <person name="Deng Y."/>
            <person name="Parks D.H."/>
            <person name="Jiang X."/>
            <person name="Yin X."/>
            <person name="Woodcroft B.J."/>
            <person name="Tyson G.W."/>
            <person name="Hugenholtz P."/>
            <person name="Polz M.F."/>
            <person name="Zhang T."/>
        </authorList>
    </citation>
    <scope>NUCLEOTIDE SEQUENCE</scope>
    <source>
        <strain evidence="2">HKST-UBA02</strain>
    </source>
</reference>
<feature type="transmembrane region" description="Helical" evidence="1">
    <location>
        <begin position="96"/>
        <end position="116"/>
    </location>
</feature>
<proteinExistence type="predicted"/>
<dbReference type="PANTHER" id="PTHR30383">
    <property type="entry name" value="THIOESTERASE 1/PROTEASE 1/LYSOPHOSPHOLIPASE L1"/>
    <property type="match status" value="1"/>
</dbReference>
<evidence type="ECO:0000313" key="2">
    <source>
        <dbReference type="EMBL" id="MCA9755547.1"/>
    </source>
</evidence>
<dbReference type="SUPFAM" id="SSF52266">
    <property type="entry name" value="SGNH hydrolase"/>
    <property type="match status" value="1"/>
</dbReference>
<evidence type="ECO:0000256" key="1">
    <source>
        <dbReference type="SAM" id="Phobius"/>
    </source>
</evidence>
<organism evidence="2 3">
    <name type="scientific">Eiseniibacteriota bacterium</name>
    <dbReference type="NCBI Taxonomy" id="2212470"/>
    <lineage>
        <taxon>Bacteria</taxon>
        <taxon>Candidatus Eiseniibacteriota</taxon>
    </lineage>
</organism>